<dbReference type="Pfam" id="PF13560">
    <property type="entry name" value="HTH_31"/>
    <property type="match status" value="1"/>
</dbReference>
<keyword evidence="4" id="KW-1185">Reference proteome</keyword>
<dbReference type="CDD" id="cd00093">
    <property type="entry name" value="HTH_XRE"/>
    <property type="match status" value="1"/>
</dbReference>
<feature type="domain" description="HTH cro/C1-type" evidence="1">
    <location>
        <begin position="14"/>
        <end position="69"/>
    </location>
</feature>
<evidence type="ECO:0000259" key="1">
    <source>
        <dbReference type="PROSITE" id="PS50943"/>
    </source>
</evidence>
<protein>
    <submittedName>
        <fullName evidence="2">XRE family transcriptional regulator</fullName>
    </submittedName>
</protein>
<dbReference type="SUPFAM" id="SSF47413">
    <property type="entry name" value="lambda repressor-like DNA-binding domains"/>
    <property type="match status" value="1"/>
</dbReference>
<dbReference type="OrthoDB" id="3755432at2"/>
<sequence length="83" mass="9109">MAEKSELQTLAGVVRSARRERGLSQDEMVRRSGLSLSAIRKIEAGQTPNPGVFTVLRLWESLGLPLSQLEALDMPAQDFNGLD</sequence>
<accession>U1GGV2</accession>
<dbReference type="GO" id="GO:0003677">
    <property type="term" value="F:DNA binding"/>
    <property type="evidence" value="ECO:0007669"/>
    <property type="project" value="InterPro"/>
</dbReference>
<dbReference type="SMART" id="SM00530">
    <property type="entry name" value="HTH_XRE"/>
    <property type="match status" value="1"/>
</dbReference>
<evidence type="ECO:0000313" key="2">
    <source>
        <dbReference type="EMBL" id="ERF57365.1"/>
    </source>
</evidence>
<dbReference type="InterPro" id="IPR010982">
    <property type="entry name" value="Lambda_DNA-bd_dom_sf"/>
</dbReference>
<gene>
    <name evidence="2" type="ORF">H641_03260</name>
    <name evidence="3" type="ORF">L860_14855</name>
</gene>
<organism evidence="2 4">
    <name type="scientific">Cutibacterium granulosum DSM 20700</name>
    <dbReference type="NCBI Taxonomy" id="1160719"/>
    <lineage>
        <taxon>Bacteria</taxon>
        <taxon>Bacillati</taxon>
        <taxon>Actinomycetota</taxon>
        <taxon>Actinomycetes</taxon>
        <taxon>Propionibacteriales</taxon>
        <taxon>Propionibacteriaceae</taxon>
        <taxon>Cutibacterium</taxon>
    </lineage>
</organism>
<evidence type="ECO:0000313" key="5">
    <source>
        <dbReference type="Proteomes" id="UP000094467"/>
    </source>
</evidence>
<evidence type="ECO:0000313" key="4">
    <source>
        <dbReference type="Proteomes" id="UP000016307"/>
    </source>
</evidence>
<dbReference type="InterPro" id="IPR001387">
    <property type="entry name" value="Cro/C1-type_HTH"/>
</dbReference>
<dbReference type="EMBL" id="AOSS01000103">
    <property type="protein sequence ID" value="ERF57365.1"/>
    <property type="molecule type" value="Genomic_DNA"/>
</dbReference>
<dbReference type="Gene3D" id="1.10.260.40">
    <property type="entry name" value="lambda repressor-like DNA-binding domains"/>
    <property type="match status" value="1"/>
</dbReference>
<proteinExistence type="predicted"/>
<reference evidence="2 4" key="1">
    <citation type="journal article" date="2013" name="BMC Genomics">
        <title>Comparative genomics reveals distinct host-interacting traits of three major human-associated propionibacteria.</title>
        <authorList>
            <person name="Mak T.N."/>
            <person name="Schmid M."/>
            <person name="Brzuszkiewicz E."/>
            <person name="Zeng G."/>
            <person name="Meyer R."/>
            <person name="Sfanos K.S."/>
            <person name="Brinkmann V."/>
            <person name="Meyer T.F."/>
            <person name="Bruggemann H."/>
        </authorList>
    </citation>
    <scope>NUCLEOTIDE SEQUENCE [LARGE SCALE GENOMIC DNA]</scope>
    <source>
        <strain evidence="2 4">DSM 20700</strain>
    </source>
</reference>
<comment type="caution">
    <text evidence="2">The sequence shown here is derived from an EMBL/GenBank/DDBJ whole genome shotgun (WGS) entry which is preliminary data.</text>
</comment>
<dbReference type="PROSITE" id="PS50943">
    <property type="entry name" value="HTH_CROC1"/>
    <property type="match status" value="1"/>
</dbReference>
<dbReference type="AlphaFoldDB" id="U1GGV2"/>
<name>U1GGV2_9ACTN</name>
<dbReference type="RefSeq" id="WP_021103670.1">
    <property type="nucleotide sequence ID" value="NZ_AOSS01000103.1"/>
</dbReference>
<dbReference type="Proteomes" id="UP000016307">
    <property type="component" value="Unassembled WGS sequence"/>
</dbReference>
<evidence type="ECO:0000313" key="3">
    <source>
        <dbReference type="EMBL" id="OCT41755.1"/>
    </source>
</evidence>
<reference evidence="3 5" key="2">
    <citation type="submission" date="2014-05" db="EMBL/GenBank/DDBJ databases">
        <authorList>
            <person name="Jahns A.C."/>
            <person name="Eilers H."/>
            <person name="Alexeyev O.A."/>
        </authorList>
    </citation>
    <scope>NUCLEOTIDE SEQUENCE [LARGE SCALE GENOMIC DNA]</scope>
    <source>
        <strain evidence="3 5">DSM 20700</strain>
    </source>
</reference>
<dbReference type="EMBL" id="JNBU01000098">
    <property type="protein sequence ID" value="OCT41755.1"/>
    <property type="molecule type" value="Genomic_DNA"/>
</dbReference>